<reference evidence="6 7" key="1">
    <citation type="submission" date="2018-03" db="EMBL/GenBank/DDBJ databases">
        <title>Genome Sequences of Lactobacillus sp. Isolates from Traditional Turkish Sourdough.</title>
        <authorList>
            <person name="Skory C.D."/>
            <person name="Dertli E."/>
        </authorList>
    </citation>
    <scope>NUCLEOTIDE SEQUENCE [LARGE SCALE GENOMIC DNA]</scope>
    <source>
        <strain evidence="6 7">E81</strain>
    </source>
</reference>
<dbReference type="CDD" id="cd01189">
    <property type="entry name" value="INT_ICEBs1_C_like"/>
    <property type="match status" value="1"/>
</dbReference>
<evidence type="ECO:0000256" key="4">
    <source>
        <dbReference type="ARBA" id="ARBA00023172"/>
    </source>
</evidence>
<feature type="domain" description="Tyr recombinase" evidence="5">
    <location>
        <begin position="160"/>
        <end position="369"/>
    </location>
</feature>
<protein>
    <recommendedName>
        <fullName evidence="5">Tyr recombinase domain-containing protein</fullName>
    </recommendedName>
</protein>
<comment type="similarity">
    <text evidence="1">Belongs to the 'phage' integrase family.</text>
</comment>
<name>A0ABD6XCT3_LIMRT</name>
<dbReference type="GO" id="GO:0006310">
    <property type="term" value="P:DNA recombination"/>
    <property type="evidence" value="ECO:0007669"/>
    <property type="project" value="UniProtKB-KW"/>
</dbReference>
<dbReference type="InterPro" id="IPR013762">
    <property type="entry name" value="Integrase-like_cat_sf"/>
</dbReference>
<evidence type="ECO:0000256" key="3">
    <source>
        <dbReference type="ARBA" id="ARBA00023125"/>
    </source>
</evidence>
<evidence type="ECO:0000313" key="6">
    <source>
        <dbReference type="EMBL" id="PTM30247.1"/>
    </source>
</evidence>
<dbReference type="GO" id="GO:0003677">
    <property type="term" value="F:DNA binding"/>
    <property type="evidence" value="ECO:0007669"/>
    <property type="project" value="UniProtKB-KW"/>
</dbReference>
<sequence>MEPYGYNTKKGKRYRVAYRTPDNKQHNKGGFTTKREARAWYRQKMVEIENHGFSDNEQVTFEDVANRWLDNKKQTVAGSTYKKYETECQKHLLPAMGNKLIKDISVPTCQLLVYQWSNELQSYNKLVNDVVSIFDLAIKYKLIHDNPFKNIERPRVDHERKIRSFTKDEFNTFQKGLRKHYESTNYKAFAFLFVLSHTGLRKGELLALTWNNVDLNKGFLHIKKAVTRDTDNHLIIGKTKNVYSVRDVPIGKRTIEVLNKWRLKQRRELQYFNINSLKPGQLVFTSQHGGILSPSKPGKWLKVIEEECNLPLYVTPHGLRHTYTSLLIENEVPVNKVATVLGHKDASITIKVYNDLHPVNDNSIGNTIENL</sequence>
<evidence type="ECO:0000256" key="2">
    <source>
        <dbReference type="ARBA" id="ARBA00022908"/>
    </source>
</evidence>
<gene>
    <name evidence="6" type="ORF">DA796_02110</name>
</gene>
<dbReference type="Pfam" id="PF00589">
    <property type="entry name" value="Phage_integrase"/>
    <property type="match status" value="1"/>
</dbReference>
<evidence type="ECO:0000313" key="7">
    <source>
        <dbReference type="Proteomes" id="UP000241783"/>
    </source>
</evidence>
<dbReference type="EMBL" id="PZQO01000005">
    <property type="protein sequence ID" value="PTM30247.1"/>
    <property type="molecule type" value="Genomic_DNA"/>
</dbReference>
<dbReference type="RefSeq" id="WP_107690226.1">
    <property type="nucleotide sequence ID" value="NZ_PZQN01000008.1"/>
</dbReference>
<dbReference type="GO" id="GO:0015074">
    <property type="term" value="P:DNA integration"/>
    <property type="evidence" value="ECO:0007669"/>
    <property type="project" value="UniProtKB-KW"/>
</dbReference>
<keyword evidence="4" id="KW-0233">DNA recombination</keyword>
<comment type="caution">
    <text evidence="6">The sequence shown here is derived from an EMBL/GenBank/DDBJ whole genome shotgun (WGS) entry which is preliminary data.</text>
</comment>
<dbReference type="SUPFAM" id="SSF56349">
    <property type="entry name" value="DNA breaking-rejoining enzymes"/>
    <property type="match status" value="1"/>
</dbReference>
<dbReference type="InterPro" id="IPR050808">
    <property type="entry name" value="Phage_Integrase"/>
</dbReference>
<dbReference type="InterPro" id="IPR011010">
    <property type="entry name" value="DNA_brk_join_enz"/>
</dbReference>
<dbReference type="PANTHER" id="PTHR30629:SF2">
    <property type="entry name" value="PROPHAGE INTEGRASE INTS-RELATED"/>
    <property type="match status" value="1"/>
</dbReference>
<dbReference type="InterPro" id="IPR010998">
    <property type="entry name" value="Integrase_recombinase_N"/>
</dbReference>
<dbReference type="AlphaFoldDB" id="A0ABD6XCT3"/>
<dbReference type="InterPro" id="IPR004107">
    <property type="entry name" value="Integrase_SAM-like_N"/>
</dbReference>
<dbReference type="Pfam" id="PF14659">
    <property type="entry name" value="Phage_int_SAM_3"/>
    <property type="match status" value="1"/>
</dbReference>
<dbReference type="PROSITE" id="PS51898">
    <property type="entry name" value="TYR_RECOMBINASE"/>
    <property type="match status" value="1"/>
</dbReference>
<dbReference type="Gene3D" id="1.10.150.130">
    <property type="match status" value="1"/>
</dbReference>
<proteinExistence type="inferred from homology"/>
<dbReference type="Proteomes" id="UP000241783">
    <property type="component" value="Unassembled WGS sequence"/>
</dbReference>
<keyword evidence="2" id="KW-0229">DNA integration</keyword>
<keyword evidence="3" id="KW-0238">DNA-binding</keyword>
<dbReference type="PANTHER" id="PTHR30629">
    <property type="entry name" value="PROPHAGE INTEGRASE"/>
    <property type="match status" value="1"/>
</dbReference>
<evidence type="ECO:0000259" key="5">
    <source>
        <dbReference type="PROSITE" id="PS51898"/>
    </source>
</evidence>
<evidence type="ECO:0000256" key="1">
    <source>
        <dbReference type="ARBA" id="ARBA00008857"/>
    </source>
</evidence>
<dbReference type="InterPro" id="IPR002104">
    <property type="entry name" value="Integrase_catalytic"/>
</dbReference>
<dbReference type="Gene3D" id="1.10.443.10">
    <property type="entry name" value="Intergrase catalytic core"/>
    <property type="match status" value="1"/>
</dbReference>
<organism evidence="6 7">
    <name type="scientific">Limosilactobacillus reuteri</name>
    <name type="common">Lactobacillus reuteri</name>
    <dbReference type="NCBI Taxonomy" id="1598"/>
    <lineage>
        <taxon>Bacteria</taxon>
        <taxon>Bacillati</taxon>
        <taxon>Bacillota</taxon>
        <taxon>Bacilli</taxon>
        <taxon>Lactobacillales</taxon>
        <taxon>Lactobacillaceae</taxon>
        <taxon>Limosilactobacillus</taxon>
    </lineage>
</organism>
<accession>A0ABD6XCT3</accession>